<evidence type="ECO:0000256" key="1">
    <source>
        <dbReference type="SAM" id="MobiDB-lite"/>
    </source>
</evidence>
<protein>
    <submittedName>
        <fullName evidence="2">Uncharacterized protein</fullName>
    </submittedName>
</protein>
<dbReference type="EMBL" id="KV878209">
    <property type="protein sequence ID" value="OJJ40862.1"/>
    <property type="molecule type" value="Genomic_DNA"/>
</dbReference>
<feature type="compositionally biased region" description="Polar residues" evidence="1">
    <location>
        <begin position="9"/>
        <end position="22"/>
    </location>
</feature>
<evidence type="ECO:0000313" key="3">
    <source>
        <dbReference type="Proteomes" id="UP000184383"/>
    </source>
</evidence>
<keyword evidence="3" id="KW-1185">Reference proteome</keyword>
<dbReference type="RefSeq" id="XP_040694538.1">
    <property type="nucleotide sequence ID" value="XM_040833973.1"/>
</dbReference>
<reference evidence="3" key="1">
    <citation type="journal article" date="2017" name="Genome Biol.">
        <title>Comparative genomics reveals high biological diversity and specific adaptations in the industrially and medically important fungal genus Aspergillus.</title>
        <authorList>
            <person name="de Vries R.P."/>
            <person name="Riley R."/>
            <person name="Wiebenga A."/>
            <person name="Aguilar-Osorio G."/>
            <person name="Amillis S."/>
            <person name="Uchima C.A."/>
            <person name="Anderluh G."/>
            <person name="Asadollahi M."/>
            <person name="Askin M."/>
            <person name="Barry K."/>
            <person name="Battaglia E."/>
            <person name="Bayram O."/>
            <person name="Benocci T."/>
            <person name="Braus-Stromeyer S.A."/>
            <person name="Caldana C."/>
            <person name="Canovas D."/>
            <person name="Cerqueira G.C."/>
            <person name="Chen F."/>
            <person name="Chen W."/>
            <person name="Choi C."/>
            <person name="Clum A."/>
            <person name="Dos Santos R.A."/>
            <person name="Damasio A.R."/>
            <person name="Diallinas G."/>
            <person name="Emri T."/>
            <person name="Fekete E."/>
            <person name="Flipphi M."/>
            <person name="Freyberg S."/>
            <person name="Gallo A."/>
            <person name="Gournas C."/>
            <person name="Habgood R."/>
            <person name="Hainaut M."/>
            <person name="Harispe M.L."/>
            <person name="Henrissat B."/>
            <person name="Hilden K.S."/>
            <person name="Hope R."/>
            <person name="Hossain A."/>
            <person name="Karabika E."/>
            <person name="Karaffa L."/>
            <person name="Karanyi Z."/>
            <person name="Krasevec N."/>
            <person name="Kuo A."/>
            <person name="Kusch H."/>
            <person name="LaButti K."/>
            <person name="Lagendijk E.L."/>
            <person name="Lapidus A."/>
            <person name="Levasseur A."/>
            <person name="Lindquist E."/>
            <person name="Lipzen A."/>
            <person name="Logrieco A.F."/>
            <person name="MacCabe A."/>
            <person name="Maekelae M.R."/>
            <person name="Malavazi I."/>
            <person name="Melin P."/>
            <person name="Meyer V."/>
            <person name="Mielnichuk N."/>
            <person name="Miskei M."/>
            <person name="Molnar A.P."/>
            <person name="Mule G."/>
            <person name="Ngan C.Y."/>
            <person name="Orejas M."/>
            <person name="Orosz E."/>
            <person name="Ouedraogo J.P."/>
            <person name="Overkamp K.M."/>
            <person name="Park H.-S."/>
            <person name="Perrone G."/>
            <person name="Piumi F."/>
            <person name="Punt P.J."/>
            <person name="Ram A.F."/>
            <person name="Ramon A."/>
            <person name="Rauscher S."/>
            <person name="Record E."/>
            <person name="Riano-Pachon D.M."/>
            <person name="Robert V."/>
            <person name="Roehrig J."/>
            <person name="Ruller R."/>
            <person name="Salamov A."/>
            <person name="Salih N.S."/>
            <person name="Samson R.A."/>
            <person name="Sandor E."/>
            <person name="Sanguinetti M."/>
            <person name="Schuetze T."/>
            <person name="Sepcic K."/>
            <person name="Shelest E."/>
            <person name="Sherlock G."/>
            <person name="Sophianopoulou V."/>
            <person name="Squina F.M."/>
            <person name="Sun H."/>
            <person name="Susca A."/>
            <person name="Todd R.B."/>
            <person name="Tsang A."/>
            <person name="Unkles S.E."/>
            <person name="van de Wiele N."/>
            <person name="van Rossen-Uffink D."/>
            <person name="Oliveira J.V."/>
            <person name="Vesth T.C."/>
            <person name="Visser J."/>
            <person name="Yu J.-H."/>
            <person name="Zhou M."/>
            <person name="Andersen M.R."/>
            <person name="Archer D.B."/>
            <person name="Baker S.E."/>
            <person name="Benoit I."/>
            <person name="Brakhage A.A."/>
            <person name="Braus G.H."/>
            <person name="Fischer R."/>
            <person name="Frisvad J.C."/>
            <person name="Goldman G.H."/>
            <person name="Houbraken J."/>
            <person name="Oakley B."/>
            <person name="Pocsi I."/>
            <person name="Scazzocchio C."/>
            <person name="Seiboth B."/>
            <person name="vanKuyk P.A."/>
            <person name="Wortman J."/>
            <person name="Dyer P.S."/>
            <person name="Grigoriev I.V."/>
        </authorList>
    </citation>
    <scope>NUCLEOTIDE SEQUENCE [LARGE SCALE GENOMIC DNA]</scope>
    <source>
        <strain evidence="3">DTO 134E9</strain>
    </source>
</reference>
<name>A0A1L9S129_ASPWE</name>
<evidence type="ECO:0000313" key="2">
    <source>
        <dbReference type="EMBL" id="OJJ40862.1"/>
    </source>
</evidence>
<gene>
    <name evidence="2" type="ORF">ASPWEDRAFT_34325</name>
</gene>
<accession>A0A1L9S129</accession>
<dbReference type="VEuPathDB" id="FungiDB:ASPWEDRAFT_34325"/>
<dbReference type="GeneID" id="63749821"/>
<dbReference type="Proteomes" id="UP000184383">
    <property type="component" value="Unassembled WGS sequence"/>
</dbReference>
<proteinExistence type="predicted"/>
<dbReference type="AlphaFoldDB" id="A0A1L9S129"/>
<feature type="region of interest" description="Disordered" evidence="1">
    <location>
        <begin position="1"/>
        <end position="35"/>
    </location>
</feature>
<sequence length="150" mass="16464">MSGIRRNGQHGSQRCQTKSYTITPHGKDRSTPSKHCYQDASTIQSSFGFGDFEPPQPKAMPAKILASTFYGTTPLHNLASYSIPQLYSASRNWATAGTEILALSFIQPLKWGKHSLHSRNTYSTASIAVPINFLLRSGSLISTFHSCLIS</sequence>
<organism evidence="2 3">
    <name type="scientific">Aspergillus wentii DTO 134E9</name>
    <dbReference type="NCBI Taxonomy" id="1073089"/>
    <lineage>
        <taxon>Eukaryota</taxon>
        <taxon>Fungi</taxon>
        <taxon>Dikarya</taxon>
        <taxon>Ascomycota</taxon>
        <taxon>Pezizomycotina</taxon>
        <taxon>Eurotiomycetes</taxon>
        <taxon>Eurotiomycetidae</taxon>
        <taxon>Eurotiales</taxon>
        <taxon>Aspergillaceae</taxon>
        <taxon>Aspergillus</taxon>
        <taxon>Aspergillus subgen. Cremei</taxon>
    </lineage>
</organism>